<gene>
    <name evidence="2" type="ORF">AGLY_013784</name>
</gene>
<proteinExistence type="predicted"/>
<evidence type="ECO:0000313" key="3">
    <source>
        <dbReference type="Proteomes" id="UP000475862"/>
    </source>
</evidence>
<keyword evidence="1" id="KW-0812">Transmembrane</keyword>
<dbReference type="AlphaFoldDB" id="A0A6G0T5X7"/>
<dbReference type="Proteomes" id="UP000475862">
    <property type="component" value="Unassembled WGS sequence"/>
</dbReference>
<keyword evidence="3" id="KW-1185">Reference proteome</keyword>
<feature type="transmembrane region" description="Helical" evidence="1">
    <location>
        <begin position="18"/>
        <end position="41"/>
    </location>
</feature>
<evidence type="ECO:0000313" key="2">
    <source>
        <dbReference type="EMBL" id="KAE9526153.1"/>
    </source>
</evidence>
<sequence length="215" mass="25718">MDCYWTTEDSITSDSRMIFLYIELNSFIDQYAFLFIFSISVNGHFKLINEKKINFNCSGFDQIILIFKKFFFLIFDAMSLMCRIESELSEDIIHLNYTWLLKRWFMFNALNTPKCKKWKSKKLVNFQRYILKSSVFTNNSVFRDMVKCFYILLITSTIVLESYFLEKAYVAWMTYCDGEFSYKGFHISFSNKQIDFVPLKSTCALRGQYGLLWDF</sequence>
<dbReference type="EMBL" id="VYZN01000055">
    <property type="protein sequence ID" value="KAE9526153.1"/>
    <property type="molecule type" value="Genomic_DNA"/>
</dbReference>
<organism evidence="2 3">
    <name type="scientific">Aphis glycines</name>
    <name type="common">Soybean aphid</name>
    <dbReference type="NCBI Taxonomy" id="307491"/>
    <lineage>
        <taxon>Eukaryota</taxon>
        <taxon>Metazoa</taxon>
        <taxon>Ecdysozoa</taxon>
        <taxon>Arthropoda</taxon>
        <taxon>Hexapoda</taxon>
        <taxon>Insecta</taxon>
        <taxon>Pterygota</taxon>
        <taxon>Neoptera</taxon>
        <taxon>Paraneoptera</taxon>
        <taxon>Hemiptera</taxon>
        <taxon>Sternorrhyncha</taxon>
        <taxon>Aphidomorpha</taxon>
        <taxon>Aphidoidea</taxon>
        <taxon>Aphididae</taxon>
        <taxon>Aphidini</taxon>
        <taxon>Aphis</taxon>
        <taxon>Aphis</taxon>
    </lineage>
</organism>
<accession>A0A6G0T5X7</accession>
<comment type="caution">
    <text evidence="2">The sequence shown here is derived from an EMBL/GenBank/DDBJ whole genome shotgun (WGS) entry which is preliminary data.</text>
</comment>
<keyword evidence="1" id="KW-1133">Transmembrane helix</keyword>
<keyword evidence="1" id="KW-0472">Membrane</keyword>
<feature type="transmembrane region" description="Helical" evidence="1">
    <location>
        <begin position="148"/>
        <end position="165"/>
    </location>
</feature>
<reference evidence="2 3" key="1">
    <citation type="submission" date="2019-08" db="EMBL/GenBank/DDBJ databases">
        <title>The genome of the soybean aphid Biotype 1, its phylome, world population structure and adaptation to the North American continent.</title>
        <authorList>
            <person name="Giordano R."/>
            <person name="Donthu R.K."/>
            <person name="Hernandez A.G."/>
            <person name="Wright C.L."/>
            <person name="Zimin A.V."/>
        </authorList>
    </citation>
    <scope>NUCLEOTIDE SEQUENCE [LARGE SCALE GENOMIC DNA]</scope>
    <source>
        <tissue evidence="2">Whole aphids</tissue>
    </source>
</reference>
<protein>
    <submittedName>
        <fullName evidence="2">Uncharacterized protein</fullName>
    </submittedName>
</protein>
<name>A0A6G0T5X7_APHGL</name>
<evidence type="ECO:0000256" key="1">
    <source>
        <dbReference type="SAM" id="Phobius"/>
    </source>
</evidence>